<protein>
    <submittedName>
        <fullName evidence="1">Tetratricopeptide repeat protein 36</fullName>
    </submittedName>
</protein>
<proteinExistence type="predicted"/>
<organism evidence="1 2">
    <name type="scientific">Sphaerodactylus townsendi</name>
    <dbReference type="NCBI Taxonomy" id="933632"/>
    <lineage>
        <taxon>Eukaryota</taxon>
        <taxon>Metazoa</taxon>
        <taxon>Chordata</taxon>
        <taxon>Craniata</taxon>
        <taxon>Vertebrata</taxon>
        <taxon>Euteleostomi</taxon>
        <taxon>Lepidosauria</taxon>
        <taxon>Squamata</taxon>
        <taxon>Bifurcata</taxon>
        <taxon>Gekkota</taxon>
        <taxon>Sphaerodactylidae</taxon>
        <taxon>Sphaerodactylus</taxon>
    </lineage>
</organism>
<evidence type="ECO:0000313" key="1">
    <source>
        <dbReference type="EMBL" id="KAH7997931.1"/>
    </source>
</evidence>
<accession>A0ACB8EY56</accession>
<comment type="caution">
    <text evidence="1">The sequence shown here is derived from an EMBL/GenBank/DDBJ whole genome shotgun (WGS) entry which is preliminary data.</text>
</comment>
<sequence length="197" mass="20874">MEAAEARALLQHIFHPLLPLGVASAEDPEDEPSPPVPEAAFAPELLEQAVKLEIQGIAAAEAGKVDEALERFGRAIQLLPERASAYNNRAQALRLKGDAAGALKDLEAALQLSKGAGRVARQAAVQRGLIQRLQGDDEAARKDFAQAARLGSHFAHQQLVLMNPYAALCNQMLAAAMKQLRGPGGSRQESCEGAATV</sequence>
<name>A0ACB8EY56_9SAUR</name>
<dbReference type="EMBL" id="CM037625">
    <property type="protein sequence ID" value="KAH7997931.1"/>
    <property type="molecule type" value="Genomic_DNA"/>
</dbReference>
<gene>
    <name evidence="1" type="primary">TTC36</name>
    <name evidence="1" type="ORF">K3G42_010599</name>
</gene>
<evidence type="ECO:0000313" key="2">
    <source>
        <dbReference type="Proteomes" id="UP000827872"/>
    </source>
</evidence>
<dbReference type="Proteomes" id="UP000827872">
    <property type="component" value="Linkage Group LG12"/>
</dbReference>
<keyword evidence="2" id="KW-1185">Reference proteome</keyword>
<reference evidence="1" key="1">
    <citation type="submission" date="2021-08" db="EMBL/GenBank/DDBJ databases">
        <title>The first chromosome-level gecko genome reveals the dynamic sex chromosomes of Neotropical dwarf geckos (Sphaerodactylidae: Sphaerodactylus).</title>
        <authorList>
            <person name="Pinto B.J."/>
            <person name="Keating S.E."/>
            <person name="Gamble T."/>
        </authorList>
    </citation>
    <scope>NUCLEOTIDE SEQUENCE</scope>
    <source>
        <strain evidence="1">TG3544</strain>
    </source>
</reference>